<reference evidence="2 3" key="1">
    <citation type="journal article" date="2006" name="Nature">
        <title>Global trends of whole-genome duplications revealed by the ciliate Paramecium tetraurelia.</title>
        <authorList>
            <consortium name="Genoscope"/>
            <person name="Aury J.-M."/>
            <person name="Jaillon O."/>
            <person name="Duret L."/>
            <person name="Noel B."/>
            <person name="Jubin C."/>
            <person name="Porcel B.M."/>
            <person name="Segurens B."/>
            <person name="Daubin V."/>
            <person name="Anthouard V."/>
            <person name="Aiach N."/>
            <person name="Arnaiz O."/>
            <person name="Billaut A."/>
            <person name="Beisson J."/>
            <person name="Blanc I."/>
            <person name="Bouhouche K."/>
            <person name="Camara F."/>
            <person name="Duharcourt S."/>
            <person name="Guigo R."/>
            <person name="Gogendeau D."/>
            <person name="Katinka M."/>
            <person name="Keller A.-M."/>
            <person name="Kissmehl R."/>
            <person name="Klotz C."/>
            <person name="Koll F."/>
            <person name="Le Moue A."/>
            <person name="Lepere C."/>
            <person name="Malinsky S."/>
            <person name="Nowacki M."/>
            <person name="Nowak J.K."/>
            <person name="Plattner H."/>
            <person name="Poulain J."/>
            <person name="Ruiz F."/>
            <person name="Serrano V."/>
            <person name="Zagulski M."/>
            <person name="Dessen P."/>
            <person name="Betermier M."/>
            <person name="Weissenbach J."/>
            <person name="Scarpelli C."/>
            <person name="Schachter V."/>
            <person name="Sperling L."/>
            <person name="Meyer E."/>
            <person name="Cohen J."/>
            <person name="Wincker P."/>
        </authorList>
    </citation>
    <scope>NUCLEOTIDE SEQUENCE [LARGE SCALE GENOMIC DNA]</scope>
    <source>
        <strain evidence="2 3">Stock d4-2</strain>
    </source>
</reference>
<gene>
    <name evidence="2" type="ORF">GSPATT00023624001</name>
</gene>
<dbReference type="OrthoDB" id="291221at2759"/>
<dbReference type="AlphaFoldDB" id="A0E580"/>
<name>A0E580_PARTE</name>
<dbReference type="KEGG" id="ptm:GSPATT00023624001"/>
<evidence type="ECO:0000313" key="3">
    <source>
        <dbReference type="Proteomes" id="UP000000600"/>
    </source>
</evidence>
<evidence type="ECO:0000256" key="1">
    <source>
        <dbReference type="SAM" id="MobiDB-lite"/>
    </source>
</evidence>
<feature type="region of interest" description="Disordered" evidence="1">
    <location>
        <begin position="186"/>
        <end position="220"/>
    </location>
</feature>
<dbReference type="Proteomes" id="UP000000600">
    <property type="component" value="Unassembled WGS sequence"/>
</dbReference>
<organism evidence="2 3">
    <name type="scientific">Paramecium tetraurelia</name>
    <dbReference type="NCBI Taxonomy" id="5888"/>
    <lineage>
        <taxon>Eukaryota</taxon>
        <taxon>Sar</taxon>
        <taxon>Alveolata</taxon>
        <taxon>Ciliophora</taxon>
        <taxon>Intramacronucleata</taxon>
        <taxon>Oligohymenophorea</taxon>
        <taxon>Peniculida</taxon>
        <taxon>Parameciidae</taxon>
        <taxon>Paramecium</taxon>
    </lineage>
</organism>
<dbReference type="RefSeq" id="XP_001457844.1">
    <property type="nucleotide sequence ID" value="XM_001457807.1"/>
</dbReference>
<dbReference type="EMBL" id="CT868659">
    <property type="protein sequence ID" value="CAK90447.1"/>
    <property type="molecule type" value="Genomic_DNA"/>
</dbReference>
<accession>A0E580</accession>
<dbReference type="HOGENOM" id="CLU_1274425_0_0_1"/>
<sequence length="220" mass="26073">MGALCPRSDIEVVHIEQNENEIKIDPQVEIDTLINQETNYKLSLSPNFSLNNPTLQTCDQVIQSILSISLSFMVKDFSEQINFLKLQIHKQIQELINHKIDFQDELLKMLIDYYEFLSYVQENSATKVVTWWTEPKTVVDLQNAIKHWSQQFFKFGGRLRREKAIRQLNFEPKTPERFVKTREWIKKQTEGQQDQQDQQEPKQPQTIERSLQVEDGFEEL</sequence>
<keyword evidence="3" id="KW-1185">Reference proteome</keyword>
<dbReference type="GeneID" id="5043629"/>
<feature type="compositionally biased region" description="Low complexity" evidence="1">
    <location>
        <begin position="190"/>
        <end position="206"/>
    </location>
</feature>
<protein>
    <submittedName>
        <fullName evidence="2">Uncharacterized protein</fullName>
    </submittedName>
</protein>
<dbReference type="OMA" id="QQVEDCF"/>
<proteinExistence type="predicted"/>
<evidence type="ECO:0000313" key="2">
    <source>
        <dbReference type="EMBL" id="CAK90447.1"/>
    </source>
</evidence>
<dbReference type="InParanoid" id="A0E580"/>